<gene>
    <name evidence="2" type="ORF">J34TS1_20920</name>
</gene>
<organism evidence="2 3">
    <name type="scientific">Paenibacillus azoreducens</name>
    <dbReference type="NCBI Taxonomy" id="116718"/>
    <lineage>
        <taxon>Bacteria</taxon>
        <taxon>Bacillati</taxon>
        <taxon>Bacillota</taxon>
        <taxon>Bacilli</taxon>
        <taxon>Bacillales</taxon>
        <taxon>Paenibacillaceae</taxon>
        <taxon>Paenibacillus</taxon>
    </lineage>
</organism>
<keyword evidence="3" id="KW-1185">Reference proteome</keyword>
<sequence>MSKEYASNHPKARKTGELIGHLITTVAGVLEMGAAVTEAVFGGVVTSTGALAPIGVGAIVQSTVVGTHGAGVTFIGGSNSVKSAKDLYQMFKSEGSNSPTPKKPSSQKSSKPNEKLPETKGTGDTASIKAGDTTKGGREFTGHGAERANERGFSSEQIDNIINNNKNTRVKEIDPEDGSVTWRYQDKRGNTVITNEWGDKVVTVYSYPQSANGGNYIPKK</sequence>
<feature type="region of interest" description="Disordered" evidence="1">
    <location>
        <begin position="92"/>
        <end position="154"/>
    </location>
</feature>
<proteinExistence type="predicted"/>
<accession>A0A919Y9W5</accession>
<comment type="caution">
    <text evidence="2">The sequence shown here is derived from an EMBL/GenBank/DDBJ whole genome shotgun (WGS) entry which is preliminary data.</text>
</comment>
<feature type="compositionally biased region" description="Low complexity" evidence="1">
    <location>
        <begin position="96"/>
        <end position="110"/>
    </location>
</feature>
<dbReference type="Proteomes" id="UP000682811">
    <property type="component" value="Unassembled WGS sequence"/>
</dbReference>
<protein>
    <submittedName>
        <fullName evidence="2">Uncharacterized protein</fullName>
    </submittedName>
</protein>
<evidence type="ECO:0000313" key="3">
    <source>
        <dbReference type="Proteomes" id="UP000682811"/>
    </source>
</evidence>
<dbReference type="AlphaFoldDB" id="A0A919Y9W5"/>
<name>A0A919Y9W5_9BACL</name>
<reference evidence="2 3" key="1">
    <citation type="submission" date="2021-03" db="EMBL/GenBank/DDBJ databases">
        <title>Antimicrobial resistance genes in bacteria isolated from Japanese honey, and their potential for conferring macrolide and lincosamide resistance in the American foulbrood pathogen Paenibacillus larvae.</title>
        <authorList>
            <person name="Okamoto M."/>
            <person name="Kumagai M."/>
            <person name="Kanamori H."/>
            <person name="Takamatsu D."/>
        </authorList>
    </citation>
    <scope>NUCLEOTIDE SEQUENCE [LARGE SCALE GENOMIC DNA]</scope>
    <source>
        <strain evidence="2 3">J34TS1</strain>
    </source>
</reference>
<feature type="compositionally biased region" description="Basic and acidic residues" evidence="1">
    <location>
        <begin position="135"/>
        <end position="150"/>
    </location>
</feature>
<evidence type="ECO:0000256" key="1">
    <source>
        <dbReference type="SAM" id="MobiDB-lite"/>
    </source>
</evidence>
<evidence type="ECO:0000313" key="2">
    <source>
        <dbReference type="EMBL" id="GIO47327.1"/>
    </source>
</evidence>
<dbReference type="EMBL" id="BORT01000007">
    <property type="protein sequence ID" value="GIO47327.1"/>
    <property type="molecule type" value="Genomic_DNA"/>
</dbReference>
<dbReference type="RefSeq" id="WP_212978197.1">
    <property type="nucleotide sequence ID" value="NZ_AP025343.1"/>
</dbReference>